<feature type="compositionally biased region" description="Polar residues" evidence="1">
    <location>
        <begin position="22"/>
        <end position="31"/>
    </location>
</feature>
<dbReference type="EMBL" id="BSUJ01000001">
    <property type="protein sequence ID" value="GMA19881.1"/>
    <property type="molecule type" value="Genomic_DNA"/>
</dbReference>
<accession>A0ABQ6HN91</accession>
<sequence length="101" mass="10019">MTVRPDPTGAPPAANDRERDSTGATGESQVGDTAGETVPEIDDAGLNPSGRPPGVGASNRVRTVCAGESLAAVKAGRALALAVGLEALDETGAAEVNRRPG</sequence>
<evidence type="ECO:0000256" key="1">
    <source>
        <dbReference type="SAM" id="MobiDB-lite"/>
    </source>
</evidence>
<feature type="region of interest" description="Disordered" evidence="1">
    <location>
        <begin position="1"/>
        <end position="59"/>
    </location>
</feature>
<comment type="caution">
    <text evidence="2">The sequence shown here is derived from an EMBL/GenBank/DDBJ whole genome shotgun (WGS) entry which is preliminary data.</text>
</comment>
<reference evidence="3" key="1">
    <citation type="journal article" date="2019" name="Int. J. Syst. Evol. Microbiol.">
        <title>The Global Catalogue of Microorganisms (GCM) 10K type strain sequencing project: providing services to taxonomists for standard genome sequencing and annotation.</title>
        <authorList>
            <consortium name="The Broad Institute Genomics Platform"/>
            <consortium name="The Broad Institute Genome Sequencing Center for Infectious Disease"/>
            <person name="Wu L."/>
            <person name="Ma J."/>
        </authorList>
    </citation>
    <scope>NUCLEOTIDE SEQUENCE [LARGE SCALE GENOMIC DNA]</scope>
    <source>
        <strain evidence="3">NBRC 105830</strain>
    </source>
</reference>
<organism evidence="2 3">
    <name type="scientific">Arsenicicoccus piscis</name>
    <dbReference type="NCBI Taxonomy" id="673954"/>
    <lineage>
        <taxon>Bacteria</taxon>
        <taxon>Bacillati</taxon>
        <taxon>Actinomycetota</taxon>
        <taxon>Actinomycetes</taxon>
        <taxon>Micrococcales</taxon>
        <taxon>Intrasporangiaceae</taxon>
        <taxon>Arsenicicoccus</taxon>
    </lineage>
</organism>
<evidence type="ECO:0000313" key="2">
    <source>
        <dbReference type="EMBL" id="GMA19881.1"/>
    </source>
</evidence>
<gene>
    <name evidence="2" type="ORF">GCM10025862_19020</name>
</gene>
<proteinExistence type="predicted"/>
<evidence type="ECO:0000313" key="3">
    <source>
        <dbReference type="Proteomes" id="UP001157109"/>
    </source>
</evidence>
<dbReference type="Proteomes" id="UP001157109">
    <property type="component" value="Unassembled WGS sequence"/>
</dbReference>
<name>A0ABQ6HN91_9MICO</name>
<protein>
    <submittedName>
        <fullName evidence="2">Uncharacterized protein</fullName>
    </submittedName>
</protein>
<keyword evidence="3" id="KW-1185">Reference proteome</keyword>